<dbReference type="Gene3D" id="3.40.50.1820">
    <property type="entry name" value="alpha/beta hydrolase"/>
    <property type="match status" value="1"/>
</dbReference>
<accession>A0A6J6FPC4</accession>
<protein>
    <submittedName>
        <fullName evidence="1">Unannotated protein</fullName>
    </submittedName>
</protein>
<evidence type="ECO:0000313" key="1">
    <source>
        <dbReference type="EMBL" id="CAB4588874.1"/>
    </source>
</evidence>
<organism evidence="1">
    <name type="scientific">freshwater metagenome</name>
    <dbReference type="NCBI Taxonomy" id="449393"/>
    <lineage>
        <taxon>unclassified sequences</taxon>
        <taxon>metagenomes</taxon>
        <taxon>ecological metagenomes</taxon>
    </lineage>
</organism>
<reference evidence="1" key="1">
    <citation type="submission" date="2020-05" db="EMBL/GenBank/DDBJ databases">
        <authorList>
            <person name="Chiriac C."/>
            <person name="Salcher M."/>
            <person name="Ghai R."/>
            <person name="Kavagutti S V."/>
        </authorList>
    </citation>
    <scope>NUCLEOTIDE SEQUENCE</scope>
</reference>
<dbReference type="AlphaFoldDB" id="A0A6J6FPC4"/>
<proteinExistence type="predicted"/>
<dbReference type="EMBL" id="CAEZTZ010000116">
    <property type="protein sequence ID" value="CAB4588874.1"/>
    <property type="molecule type" value="Genomic_DNA"/>
</dbReference>
<gene>
    <name evidence="1" type="ORF">UFOPK1767_00827</name>
</gene>
<dbReference type="InterPro" id="IPR029058">
    <property type="entry name" value="AB_hydrolase_fold"/>
</dbReference>
<sequence>MIPPISVETNTFRYTLDALLVRSDDLRRVAATVANAAQYVGISARLNSEPERLVLKIEIEHAAKDIAEVHADLEGVIATIEPSEWARASLVTGGPWPVTRGVSEWVVNYAPWLSVAARWVPVTMTRRIDNANAPQDFLERFARVPTGSERVRIDRFETETGPRFEVYLAGTNFAAGPDNPWWVGANTELLASGASRSMSAAESALDHAGVTGTTPIVLTGHSQGGAIALALANSGRYAVEAVFTAGTPAGLVESPANVPIVHVVHPEDPVPALGGVIRGTAGTTWIVHTEPRTTGTDAHLASNYQESLRRLDGLRDPRLMALENRLQIDGPGTAMWFRATLAGD</sequence>
<dbReference type="SUPFAM" id="SSF53474">
    <property type="entry name" value="alpha/beta-Hydrolases"/>
    <property type="match status" value="1"/>
</dbReference>
<name>A0A6J6FPC4_9ZZZZ</name>